<protein>
    <submittedName>
        <fullName evidence="6">Uncharacterized protein</fullName>
    </submittedName>
</protein>
<evidence type="ECO:0000256" key="3">
    <source>
        <dbReference type="PROSITE-ProRule" id="PRU00023"/>
    </source>
</evidence>
<feature type="repeat" description="ANK" evidence="3">
    <location>
        <begin position="134"/>
        <end position="166"/>
    </location>
</feature>
<dbReference type="Pfam" id="PF12796">
    <property type="entry name" value="Ank_2"/>
    <property type="match status" value="1"/>
</dbReference>
<dbReference type="PROSITE" id="PS50297">
    <property type="entry name" value="ANK_REP_REGION"/>
    <property type="match status" value="1"/>
</dbReference>
<name>A0AAV2QFY3_MEGNR</name>
<dbReference type="SUPFAM" id="SSF48403">
    <property type="entry name" value="Ankyrin repeat"/>
    <property type="match status" value="1"/>
</dbReference>
<organism evidence="6 7">
    <name type="scientific">Meganyctiphanes norvegica</name>
    <name type="common">Northern krill</name>
    <name type="synonym">Thysanopoda norvegica</name>
    <dbReference type="NCBI Taxonomy" id="48144"/>
    <lineage>
        <taxon>Eukaryota</taxon>
        <taxon>Metazoa</taxon>
        <taxon>Ecdysozoa</taxon>
        <taxon>Arthropoda</taxon>
        <taxon>Crustacea</taxon>
        <taxon>Multicrustacea</taxon>
        <taxon>Malacostraca</taxon>
        <taxon>Eumalacostraca</taxon>
        <taxon>Eucarida</taxon>
        <taxon>Euphausiacea</taxon>
        <taxon>Euphausiidae</taxon>
        <taxon>Meganyctiphanes</taxon>
    </lineage>
</organism>
<feature type="signal peptide" evidence="5">
    <location>
        <begin position="1"/>
        <end position="19"/>
    </location>
</feature>
<dbReference type="AlphaFoldDB" id="A0AAV2QFY3"/>
<reference evidence="6 7" key="1">
    <citation type="submission" date="2024-05" db="EMBL/GenBank/DDBJ databases">
        <authorList>
            <person name="Wallberg A."/>
        </authorList>
    </citation>
    <scope>NUCLEOTIDE SEQUENCE [LARGE SCALE GENOMIC DNA]</scope>
</reference>
<dbReference type="PROSITE" id="PS50088">
    <property type="entry name" value="ANK_REPEAT"/>
    <property type="match status" value="2"/>
</dbReference>
<accession>A0AAV2QFY3</accession>
<evidence type="ECO:0000256" key="4">
    <source>
        <dbReference type="SAM" id="Phobius"/>
    </source>
</evidence>
<sequence>MVAITTMSSVLLICTIIVANPGKTTQIDPAKGEKLYEASGRGDLEEVKRLAGDQCTGVNWQDSRNWTSLHNAVISNEKHVAMFLLSCNADPNTLTRSYLGITWTPLMSASRYNHLEIAKALINGGSVVDQQRLDGQTALILAVRFDNLDMTNTLLDLGADTDIQDDEGKTAIHHAAERNLTDQAITLLLHGADESIQTTDGETAADIANRKGFTFTIIDIFPLLKLYTDTNLITNATMYANSNHTLYVLVICLTLVVFIMLVCIIIGCLYFRYTLKQTASLQNHTVVLRKCR</sequence>
<keyword evidence="4" id="KW-0472">Membrane</keyword>
<feature type="repeat" description="ANK" evidence="3">
    <location>
        <begin position="167"/>
        <end position="199"/>
    </location>
</feature>
<evidence type="ECO:0000313" key="6">
    <source>
        <dbReference type="EMBL" id="CAL4083926.1"/>
    </source>
</evidence>
<proteinExistence type="predicted"/>
<dbReference type="PANTHER" id="PTHR24201">
    <property type="entry name" value="ANK_REP_REGION DOMAIN-CONTAINING PROTEIN"/>
    <property type="match status" value="1"/>
</dbReference>
<evidence type="ECO:0000256" key="1">
    <source>
        <dbReference type="ARBA" id="ARBA00022737"/>
    </source>
</evidence>
<keyword evidence="4" id="KW-0812">Transmembrane</keyword>
<evidence type="ECO:0000313" key="7">
    <source>
        <dbReference type="Proteomes" id="UP001497623"/>
    </source>
</evidence>
<keyword evidence="1" id="KW-0677">Repeat</keyword>
<keyword evidence="2 3" id="KW-0040">ANK repeat</keyword>
<keyword evidence="5" id="KW-0732">Signal</keyword>
<keyword evidence="4" id="KW-1133">Transmembrane helix</keyword>
<dbReference type="Gene3D" id="1.25.40.20">
    <property type="entry name" value="Ankyrin repeat-containing domain"/>
    <property type="match status" value="2"/>
</dbReference>
<gene>
    <name evidence="6" type="ORF">MNOR_LOCUS12267</name>
</gene>
<dbReference type="Proteomes" id="UP001497623">
    <property type="component" value="Unassembled WGS sequence"/>
</dbReference>
<dbReference type="Pfam" id="PF13857">
    <property type="entry name" value="Ank_5"/>
    <property type="match status" value="1"/>
</dbReference>
<dbReference type="SMART" id="SM00248">
    <property type="entry name" value="ANK"/>
    <property type="match status" value="4"/>
</dbReference>
<dbReference type="InterPro" id="IPR036770">
    <property type="entry name" value="Ankyrin_rpt-contain_sf"/>
</dbReference>
<feature type="chain" id="PRO_5043562042" evidence="5">
    <location>
        <begin position="20"/>
        <end position="292"/>
    </location>
</feature>
<dbReference type="InterPro" id="IPR050776">
    <property type="entry name" value="Ank_Repeat/CDKN_Inhibitor"/>
</dbReference>
<evidence type="ECO:0000256" key="5">
    <source>
        <dbReference type="SAM" id="SignalP"/>
    </source>
</evidence>
<evidence type="ECO:0000256" key="2">
    <source>
        <dbReference type="ARBA" id="ARBA00023043"/>
    </source>
</evidence>
<feature type="transmembrane region" description="Helical" evidence="4">
    <location>
        <begin position="246"/>
        <end position="271"/>
    </location>
</feature>
<comment type="caution">
    <text evidence="6">The sequence shown here is derived from an EMBL/GenBank/DDBJ whole genome shotgun (WGS) entry which is preliminary data.</text>
</comment>
<keyword evidence="7" id="KW-1185">Reference proteome</keyword>
<dbReference type="EMBL" id="CAXKWB010006690">
    <property type="protein sequence ID" value="CAL4083926.1"/>
    <property type="molecule type" value="Genomic_DNA"/>
</dbReference>
<dbReference type="InterPro" id="IPR002110">
    <property type="entry name" value="Ankyrin_rpt"/>
</dbReference>